<evidence type="ECO:0000313" key="1">
    <source>
        <dbReference type="EMBL" id="ART61145.1"/>
    </source>
</evidence>
<gene>
    <name evidence="1" type="ORF">CBP36_19445</name>
</gene>
<accession>A0A240UJ51</accession>
<organism evidence="1 2">
    <name type="scientific">Acidovorax carolinensis</name>
    <dbReference type="NCBI Taxonomy" id="553814"/>
    <lineage>
        <taxon>Bacteria</taxon>
        <taxon>Pseudomonadati</taxon>
        <taxon>Pseudomonadota</taxon>
        <taxon>Betaproteobacteria</taxon>
        <taxon>Burkholderiales</taxon>
        <taxon>Comamonadaceae</taxon>
        <taxon>Acidovorax</taxon>
    </lineage>
</organism>
<dbReference type="Proteomes" id="UP000194440">
    <property type="component" value="Plasmid pACP4.1"/>
</dbReference>
<dbReference type="EMBL" id="CP021367">
    <property type="protein sequence ID" value="ART61145.1"/>
    <property type="molecule type" value="Genomic_DNA"/>
</dbReference>
<keyword evidence="2" id="KW-1185">Reference proteome</keyword>
<evidence type="ECO:0000313" key="2">
    <source>
        <dbReference type="Proteomes" id="UP000194440"/>
    </source>
</evidence>
<dbReference type="KEGG" id="acis:CBP35_19395"/>
<dbReference type="KEGG" id="acip:CBP36_19445"/>
<sequence length="89" mass="9939">MKMNAITPQDIISDVTDQSLLGLALELQEWMRHGKTDGLLLEALGKELTSDCGLSEEGVMQVVESLVVREVMERWIRGQKHAAPLEPRP</sequence>
<geneLocation type="plasmid" evidence="1 2">
    <name>pACP4.1</name>
</geneLocation>
<proteinExistence type="predicted"/>
<protein>
    <submittedName>
        <fullName evidence="1">Uncharacterized protein</fullName>
    </submittedName>
</protein>
<keyword evidence="1" id="KW-0614">Plasmid</keyword>
<dbReference type="AlphaFoldDB" id="A0A240UJ51"/>
<name>A0A240UJ51_9BURK</name>
<reference evidence="1" key="1">
    <citation type="submission" date="2017-05" db="EMBL/GenBank/DDBJ databases">
        <title>Polyphasic characterization of four soil-derived phenanthrene-degrading Acidovorax strains and proposal of Acidovorax phenanthrenivorans sp. nov.</title>
        <authorList>
            <person name="Singleton D."/>
            <person name="Lee J."/>
            <person name="Dickey A.N."/>
            <person name="Stroud A."/>
            <person name="Scholl E.H."/>
            <person name="Wright F.A."/>
            <person name="Aitken M.D."/>
        </authorList>
    </citation>
    <scope>NUCLEOTIDE SEQUENCE</scope>
    <source>
        <strain evidence="1">P4</strain>
        <plasmid evidence="1">pACP4.1</plasmid>
    </source>
</reference>